<evidence type="ECO:0000256" key="1">
    <source>
        <dbReference type="SAM" id="Coils"/>
    </source>
</evidence>
<evidence type="ECO:0000259" key="2">
    <source>
        <dbReference type="Pfam" id="PF13476"/>
    </source>
</evidence>
<dbReference type="Pfam" id="PF13476">
    <property type="entry name" value="AAA_23"/>
    <property type="match status" value="1"/>
</dbReference>
<dbReference type="GO" id="GO:0004527">
    <property type="term" value="F:exonuclease activity"/>
    <property type="evidence" value="ECO:0007669"/>
    <property type="project" value="UniProtKB-KW"/>
</dbReference>
<accession>A0A840SF95</accession>
<sequence>MKPIKLKMTGFESYCKPVEIDFEKAGKNGLFLICGPTGSGKTTIFDAITYALYGEPSGDTRKESMLRSTLADETIPTEVEFTFEINSKRYTVKRNPKYTRKAKVGNKTVTENANAELIFHDGRESIVQSSKVTAAVENILKLVKKDFCQISMIAQGAFQKFLLAPTEDKKTIFREIFKTSKYQQLEEKLDENAKLLEAQCRDAYTSICHYISLMDVYENEVLQQQLETIKQKKIPEENDITILKEILNDNSVKLELNEKEIKKTNSALNKINEKVTRANEKRKIIEQKNNLEKESLSIKEKINGAQKILENALSLETEKNKHTEELTLIKNSLADYSTLEESEKTISSLNKKNAELQKSITSITKKITEQKIELEEKNKQLPLLEKAGENYISIKNKLEESSTDFDKLDSLLKKIKLFTDEKKELSSWQEKSKAASEEYKKTNTLYIEKKQLFFMEQAGILAQDLSENTPCPVCGSLTHPSPAKKSGHAPTKEELDIFEKDAEDASKTFISISKKASEMNASILNEEKNIYESAGQFFSDEEIKSEELELTVTEKKAELKQTITSLRQELLIEKENAEKKNKLQEEIPALRNSIQNAEAELSELKINEGKTKTELQEKQSFIETLKSKLSFDSKAEAENQLNKLSSLITQIEKKITEAKETKEILEKKDAEISGQLNQSRQLLDSFKDIDEGKILKQQEELQEKNEQLERIHNTLLPVYSTCKNSIASIEKTFSEISKIENRRRMVSDLASIANGAVSANGKVRLETYVQAAFFDRIIARANRRFLAMSSKQFELIRDISVENRRSQIGLDLNVIDHHNGSIRAVSTLSGGEQFQASLSLALGLSDEIQESSGGGGIHLDSMFIDEGFGSLDSATLDKAMTSLSGLTANDKIIGIISHVEELKNKIDSKIIVSKDINGNSSVIIEN</sequence>
<dbReference type="SUPFAM" id="SSF52540">
    <property type="entry name" value="P-loop containing nucleoside triphosphate hydrolases"/>
    <property type="match status" value="1"/>
</dbReference>
<proteinExistence type="predicted"/>
<organism evidence="3 4">
    <name type="scientific">Treponema rectale</name>
    <dbReference type="NCBI Taxonomy" id="744512"/>
    <lineage>
        <taxon>Bacteria</taxon>
        <taxon>Pseudomonadati</taxon>
        <taxon>Spirochaetota</taxon>
        <taxon>Spirochaetia</taxon>
        <taxon>Spirochaetales</taxon>
        <taxon>Treponemataceae</taxon>
        <taxon>Treponema</taxon>
    </lineage>
</organism>
<feature type="coiled-coil region" evidence="1">
    <location>
        <begin position="556"/>
        <end position="714"/>
    </location>
</feature>
<dbReference type="Proteomes" id="UP000578697">
    <property type="component" value="Unassembled WGS sequence"/>
</dbReference>
<protein>
    <submittedName>
        <fullName evidence="3">Exonuclease SbcC</fullName>
    </submittedName>
</protein>
<keyword evidence="3" id="KW-0269">Exonuclease</keyword>
<evidence type="ECO:0000313" key="3">
    <source>
        <dbReference type="EMBL" id="MBB5218596.1"/>
    </source>
</evidence>
<dbReference type="Gene3D" id="3.40.50.300">
    <property type="entry name" value="P-loop containing nucleotide triphosphate hydrolases"/>
    <property type="match status" value="2"/>
</dbReference>
<dbReference type="Pfam" id="PF13558">
    <property type="entry name" value="SbcC_Walker_B"/>
    <property type="match status" value="1"/>
</dbReference>
<dbReference type="InterPro" id="IPR027417">
    <property type="entry name" value="P-loop_NTPase"/>
</dbReference>
<dbReference type="EMBL" id="JACHFR010000002">
    <property type="protein sequence ID" value="MBB5218596.1"/>
    <property type="molecule type" value="Genomic_DNA"/>
</dbReference>
<dbReference type="AlphaFoldDB" id="A0A840SF95"/>
<dbReference type="InterPro" id="IPR038729">
    <property type="entry name" value="Rad50/SbcC_AAA"/>
</dbReference>
<feature type="domain" description="Rad50/SbcC-type AAA" evidence="2">
    <location>
        <begin position="5"/>
        <end position="275"/>
    </location>
</feature>
<name>A0A840SF95_9SPIR</name>
<keyword evidence="3" id="KW-0540">Nuclease</keyword>
<keyword evidence="4" id="KW-1185">Reference proteome</keyword>
<keyword evidence="3" id="KW-0378">Hydrolase</keyword>
<evidence type="ECO:0000313" key="4">
    <source>
        <dbReference type="Proteomes" id="UP000578697"/>
    </source>
</evidence>
<dbReference type="PANTHER" id="PTHR32114:SF2">
    <property type="entry name" value="ABC TRANSPORTER ABCH.3"/>
    <property type="match status" value="1"/>
</dbReference>
<keyword evidence="1" id="KW-0175">Coiled coil</keyword>
<dbReference type="PANTHER" id="PTHR32114">
    <property type="entry name" value="ABC TRANSPORTER ABCH.3"/>
    <property type="match status" value="1"/>
</dbReference>
<reference evidence="3 4" key="1">
    <citation type="submission" date="2020-08" db="EMBL/GenBank/DDBJ databases">
        <title>Genomic Encyclopedia of Type Strains, Phase IV (KMG-IV): sequencing the most valuable type-strain genomes for metagenomic binning, comparative biology and taxonomic classification.</title>
        <authorList>
            <person name="Goeker M."/>
        </authorList>
    </citation>
    <scope>NUCLEOTIDE SEQUENCE [LARGE SCALE GENOMIC DNA]</scope>
    <source>
        <strain evidence="3 4">DSM 103679</strain>
    </source>
</reference>
<dbReference type="GO" id="GO:0016887">
    <property type="term" value="F:ATP hydrolysis activity"/>
    <property type="evidence" value="ECO:0007669"/>
    <property type="project" value="InterPro"/>
</dbReference>
<gene>
    <name evidence="3" type="ORF">HNP77_000965</name>
</gene>
<dbReference type="RefSeq" id="WP_184652044.1">
    <property type="nucleotide sequence ID" value="NZ_JACHFR010000002.1"/>
</dbReference>
<feature type="coiled-coil region" evidence="1">
    <location>
        <begin position="254"/>
        <end position="387"/>
    </location>
</feature>
<dbReference type="GO" id="GO:0006302">
    <property type="term" value="P:double-strand break repair"/>
    <property type="evidence" value="ECO:0007669"/>
    <property type="project" value="InterPro"/>
</dbReference>
<comment type="caution">
    <text evidence="3">The sequence shown here is derived from an EMBL/GenBank/DDBJ whole genome shotgun (WGS) entry which is preliminary data.</text>
</comment>